<name>F5YFV2_LEAAZ</name>
<keyword evidence="1" id="KW-0472">Membrane</keyword>
<sequence length="52" mass="6012">MHRPVEVVGRIPIKSPCSLFVFLYLAMICYSIMAFYFCKFLFAKKGLFLQSG</sequence>
<feature type="transmembrane region" description="Helical" evidence="1">
    <location>
        <begin position="20"/>
        <end position="42"/>
    </location>
</feature>
<dbReference type="KEGG" id="taz:TREAZ_2412"/>
<dbReference type="InParanoid" id="F5YFV2"/>
<dbReference type="Proteomes" id="UP000009222">
    <property type="component" value="Chromosome"/>
</dbReference>
<keyword evidence="1" id="KW-1133">Transmembrane helix</keyword>
<dbReference type="HOGENOM" id="CLU_3085889_0_0_12"/>
<proteinExistence type="predicted"/>
<gene>
    <name evidence="2" type="ordered locus">TREAZ_2412</name>
</gene>
<dbReference type="STRING" id="545695.TREAZ_2412"/>
<evidence type="ECO:0000313" key="3">
    <source>
        <dbReference type="Proteomes" id="UP000009222"/>
    </source>
</evidence>
<evidence type="ECO:0000313" key="2">
    <source>
        <dbReference type="EMBL" id="AEF82700.1"/>
    </source>
</evidence>
<reference evidence="2 3" key="2">
    <citation type="journal article" date="2011" name="ISME J.">
        <title>RNA-seq reveals cooperative metabolic interactions between two termite-gut spirochete species in co-culture.</title>
        <authorList>
            <person name="Rosenthal A.Z."/>
            <person name="Matson E.G."/>
            <person name="Eldar A."/>
            <person name="Leadbetter J.R."/>
        </authorList>
    </citation>
    <scope>NUCLEOTIDE SEQUENCE [LARGE SCALE GENOMIC DNA]</scope>
    <source>
        <strain evidence="3">ATCC BAA-888 / DSM 13862 / ZAS-9</strain>
    </source>
</reference>
<dbReference type="AlphaFoldDB" id="F5YFV2"/>
<organism evidence="2 3">
    <name type="scientific">Leadbettera azotonutricia (strain ATCC BAA-888 / DSM 13862 / ZAS-9)</name>
    <name type="common">Treponema azotonutricium</name>
    <dbReference type="NCBI Taxonomy" id="545695"/>
    <lineage>
        <taxon>Bacteria</taxon>
        <taxon>Pseudomonadati</taxon>
        <taxon>Spirochaetota</taxon>
        <taxon>Spirochaetia</taxon>
        <taxon>Spirochaetales</taxon>
        <taxon>Breznakiellaceae</taxon>
        <taxon>Leadbettera</taxon>
    </lineage>
</organism>
<protein>
    <submittedName>
        <fullName evidence="2">Uncharacterized protein</fullName>
    </submittedName>
</protein>
<evidence type="ECO:0000256" key="1">
    <source>
        <dbReference type="SAM" id="Phobius"/>
    </source>
</evidence>
<keyword evidence="1" id="KW-0812">Transmembrane</keyword>
<dbReference type="EMBL" id="CP001841">
    <property type="protein sequence ID" value="AEF82700.1"/>
    <property type="molecule type" value="Genomic_DNA"/>
</dbReference>
<keyword evidence="3" id="KW-1185">Reference proteome</keyword>
<accession>F5YFV2</accession>
<reference evidence="3" key="1">
    <citation type="submission" date="2009-12" db="EMBL/GenBank/DDBJ databases">
        <title>Complete sequence of Treponema azotonutricium strain ZAS-9.</title>
        <authorList>
            <person name="Tetu S.G."/>
            <person name="Matson E."/>
            <person name="Ren Q."/>
            <person name="Seshadri R."/>
            <person name="Elbourne L."/>
            <person name="Hassan K.A."/>
            <person name="Durkin A."/>
            <person name="Radune D."/>
            <person name="Mohamoud Y."/>
            <person name="Shay R."/>
            <person name="Jin S."/>
            <person name="Zhang X."/>
            <person name="Lucey K."/>
            <person name="Ballor N.R."/>
            <person name="Ottesen E."/>
            <person name="Rosenthal R."/>
            <person name="Allen A."/>
            <person name="Leadbetter J.R."/>
            <person name="Paulsen I.T."/>
        </authorList>
    </citation>
    <scope>NUCLEOTIDE SEQUENCE [LARGE SCALE GENOMIC DNA]</scope>
    <source>
        <strain evidence="3">ATCC BAA-888 / DSM 13862 / ZAS-9</strain>
    </source>
</reference>